<comment type="caution">
    <text evidence="2">The sequence shown here is derived from an EMBL/GenBank/DDBJ whole genome shotgun (WGS) entry which is preliminary data.</text>
</comment>
<dbReference type="Pfam" id="PF16367">
    <property type="entry name" value="RRM_7"/>
    <property type="match status" value="1"/>
</dbReference>
<dbReference type="Gene3D" id="3.30.70.330">
    <property type="match status" value="1"/>
</dbReference>
<evidence type="ECO:0000259" key="1">
    <source>
        <dbReference type="Pfam" id="PF16367"/>
    </source>
</evidence>
<proteinExistence type="predicted"/>
<evidence type="ECO:0000313" key="3">
    <source>
        <dbReference type="Proteomes" id="UP000315295"/>
    </source>
</evidence>
<dbReference type="InterPro" id="IPR012677">
    <property type="entry name" value="Nucleotide-bd_a/b_plait_sf"/>
</dbReference>
<accession>A0A540MMJ8</accession>
<dbReference type="Proteomes" id="UP000315295">
    <property type="component" value="Unassembled WGS sequence"/>
</dbReference>
<dbReference type="InterPro" id="IPR035979">
    <property type="entry name" value="RBD_domain_sf"/>
</dbReference>
<organism evidence="2 3">
    <name type="scientific">Malus baccata</name>
    <name type="common">Siberian crab apple</name>
    <name type="synonym">Pyrus baccata</name>
    <dbReference type="NCBI Taxonomy" id="106549"/>
    <lineage>
        <taxon>Eukaryota</taxon>
        <taxon>Viridiplantae</taxon>
        <taxon>Streptophyta</taxon>
        <taxon>Embryophyta</taxon>
        <taxon>Tracheophyta</taxon>
        <taxon>Spermatophyta</taxon>
        <taxon>Magnoliopsida</taxon>
        <taxon>eudicotyledons</taxon>
        <taxon>Gunneridae</taxon>
        <taxon>Pentapetalae</taxon>
        <taxon>rosids</taxon>
        <taxon>fabids</taxon>
        <taxon>Rosales</taxon>
        <taxon>Rosaceae</taxon>
        <taxon>Amygdaloideae</taxon>
        <taxon>Maleae</taxon>
        <taxon>Malus</taxon>
    </lineage>
</organism>
<protein>
    <recommendedName>
        <fullName evidence="1">RRM domain-containing protein</fullName>
    </recommendedName>
</protein>
<dbReference type="STRING" id="106549.A0A540MMJ8"/>
<reference evidence="2 3" key="1">
    <citation type="journal article" date="2019" name="G3 (Bethesda)">
        <title>Sequencing of a Wild Apple (Malus baccata) Genome Unravels the Differences Between Cultivated and Wild Apple Species Regarding Disease Resistance and Cold Tolerance.</title>
        <authorList>
            <person name="Chen X."/>
        </authorList>
    </citation>
    <scope>NUCLEOTIDE SEQUENCE [LARGE SCALE GENOMIC DNA]</scope>
    <source>
        <strain evidence="3">cv. Shandingzi</strain>
        <tissue evidence="2">Leaves</tissue>
    </source>
</reference>
<dbReference type="InterPro" id="IPR000504">
    <property type="entry name" value="RRM_dom"/>
</dbReference>
<dbReference type="EMBL" id="VIEB01000223">
    <property type="protein sequence ID" value="TQE00047.1"/>
    <property type="molecule type" value="Genomic_DNA"/>
</dbReference>
<feature type="domain" description="RRM" evidence="1">
    <location>
        <begin position="8"/>
        <end position="34"/>
    </location>
</feature>
<name>A0A540MMJ8_MALBA</name>
<dbReference type="AlphaFoldDB" id="A0A540MMJ8"/>
<dbReference type="SUPFAM" id="SSF54928">
    <property type="entry name" value="RNA-binding domain, RBD"/>
    <property type="match status" value="1"/>
</dbReference>
<dbReference type="GO" id="GO:0003723">
    <property type="term" value="F:RNA binding"/>
    <property type="evidence" value="ECO:0007669"/>
    <property type="project" value="InterPro"/>
</dbReference>
<keyword evidence="3" id="KW-1185">Reference proteome</keyword>
<gene>
    <name evidence="2" type="ORF">C1H46_014300</name>
</gene>
<evidence type="ECO:0000313" key="2">
    <source>
        <dbReference type="EMBL" id="TQE00047.1"/>
    </source>
</evidence>
<sequence length="105" mass="11904">MAGKEDYRIFVGGLSWDVTERQLESAFQRFGKVLEAQATLSVWSLHLRAHSCNPFRGSYETSSGSVASLQVQKQCLIEAQYFGFSWQDEFSNINTHQISMLPVPQ</sequence>